<dbReference type="GO" id="GO:0016829">
    <property type="term" value="F:lyase activity"/>
    <property type="evidence" value="ECO:0007669"/>
    <property type="project" value="InterPro"/>
</dbReference>
<proteinExistence type="predicted"/>
<dbReference type="PANTHER" id="PTHR38045:SF1">
    <property type="entry name" value="HEPARINASE II_III-LIKE PROTEIN"/>
    <property type="match status" value="1"/>
</dbReference>
<dbReference type="InterPro" id="IPR008929">
    <property type="entry name" value="Chondroitin_lyas"/>
</dbReference>
<evidence type="ECO:0000256" key="1">
    <source>
        <dbReference type="ARBA" id="ARBA00004196"/>
    </source>
</evidence>
<accession>A0A1T5DGS3</accession>
<dbReference type="AlphaFoldDB" id="A0A1T5DGS3"/>
<dbReference type="Gene3D" id="1.50.10.100">
    <property type="entry name" value="Chondroitin AC/alginate lyase"/>
    <property type="match status" value="1"/>
</dbReference>
<dbReference type="RefSeq" id="WP_079717477.1">
    <property type="nucleotide sequence ID" value="NZ_FUYS01000006.1"/>
</dbReference>
<feature type="chain" id="PRO_5012594702" evidence="2">
    <location>
        <begin position="28"/>
        <end position="632"/>
    </location>
</feature>
<evidence type="ECO:0000256" key="2">
    <source>
        <dbReference type="SAM" id="SignalP"/>
    </source>
</evidence>
<dbReference type="STRING" id="623280.SAMN05660226_02810"/>
<protein>
    <submittedName>
        <fullName evidence="4">Heparinase II/III-like protein</fullName>
    </submittedName>
</protein>
<dbReference type="InterPro" id="IPR012480">
    <property type="entry name" value="Hepar_II_III_C"/>
</dbReference>
<sequence>MDTKAKLFFLIGLLLSLGFAAPTQALATGPAADSVPKLQNPITVAYLNKQLRKSKPRLVLNSDIEKHLKQKLKTDSVIRNIYAAIQRDAMAIRQEPLLERRQIGRRLLAVSREMLRRMNMLGIVYRIEKDPAVLQRINDEVLAVCRFSDWNPSHYLDVGEMALAVALALDWTAGALPKATIGEAENALIEKGILPSWPADGSQPWWAYGNNNWNQVCNGGMIAASITIAERDPALAAKTLHRALDGLPNALHAYMPHGVYPEGSTYWDYGTGFSVIAIAMLESAFGTDFGYGNYPGFLQSATFRVLTNAPSGMYYNFADCGDSRSPNGDMVLAWFAQRTGNAAYFEKERFLIPAAQMGRLSRLDGAGLVWAAQFEEKAEAQVPTAWKGDGPNPVVFFTGEKNDARGYYFGGKGGYGKVNHGNMDGGSFIFELDGVRWAIDPGNQGYEELEKTGFDLWGSCQDCARWTLLTKNNFGHSTLSVNGQLHRVDGMATITDFKDGPMPEATVDLTAAFGDLLTSAHRRFIKDSPASLTIEDKIVPSEKTTEITWQLMTTADIILQPDGMLLRQAGKELRIQNLSHPHLRFSVVSLDPAPLELDRHIPGLKRIELRIPGWTIATDSETIKIRLFGAEQ</sequence>
<organism evidence="4 5">
    <name type="scientific">Parapedobacter luteus</name>
    <dbReference type="NCBI Taxonomy" id="623280"/>
    <lineage>
        <taxon>Bacteria</taxon>
        <taxon>Pseudomonadati</taxon>
        <taxon>Bacteroidota</taxon>
        <taxon>Sphingobacteriia</taxon>
        <taxon>Sphingobacteriales</taxon>
        <taxon>Sphingobacteriaceae</taxon>
        <taxon>Parapedobacter</taxon>
    </lineage>
</organism>
<evidence type="ECO:0000313" key="5">
    <source>
        <dbReference type="Proteomes" id="UP000190541"/>
    </source>
</evidence>
<dbReference type="Gene3D" id="2.70.98.70">
    <property type="match status" value="1"/>
</dbReference>
<dbReference type="SUPFAM" id="SSF48230">
    <property type="entry name" value="Chondroitin AC/alginate lyase"/>
    <property type="match status" value="1"/>
</dbReference>
<gene>
    <name evidence="4" type="ORF">SAMN05660226_02810</name>
</gene>
<keyword evidence="5" id="KW-1185">Reference proteome</keyword>
<dbReference type="PANTHER" id="PTHR38045">
    <property type="entry name" value="CHROMOSOME 1, WHOLE GENOME SHOTGUN SEQUENCE"/>
    <property type="match status" value="1"/>
</dbReference>
<feature type="domain" description="Heparinase II/III-like C-terminal" evidence="3">
    <location>
        <begin position="418"/>
        <end position="575"/>
    </location>
</feature>
<dbReference type="EMBL" id="FUYS01000006">
    <property type="protein sequence ID" value="SKB70912.1"/>
    <property type="molecule type" value="Genomic_DNA"/>
</dbReference>
<evidence type="ECO:0000313" key="4">
    <source>
        <dbReference type="EMBL" id="SKB70912.1"/>
    </source>
</evidence>
<dbReference type="Pfam" id="PF07940">
    <property type="entry name" value="Hepar_II_III_C"/>
    <property type="match status" value="1"/>
</dbReference>
<dbReference type="Proteomes" id="UP000190541">
    <property type="component" value="Unassembled WGS sequence"/>
</dbReference>
<comment type="subcellular location">
    <subcellularLocation>
        <location evidence="1">Cell envelope</location>
    </subcellularLocation>
</comment>
<name>A0A1T5DGS3_9SPHI</name>
<evidence type="ECO:0000259" key="3">
    <source>
        <dbReference type="Pfam" id="PF07940"/>
    </source>
</evidence>
<dbReference type="OrthoDB" id="175534at2"/>
<dbReference type="GO" id="GO:0030313">
    <property type="term" value="C:cell envelope"/>
    <property type="evidence" value="ECO:0007669"/>
    <property type="project" value="UniProtKB-SubCell"/>
</dbReference>
<feature type="signal peptide" evidence="2">
    <location>
        <begin position="1"/>
        <end position="27"/>
    </location>
</feature>
<reference evidence="4 5" key="1">
    <citation type="submission" date="2017-02" db="EMBL/GenBank/DDBJ databases">
        <authorList>
            <person name="Peterson S.W."/>
        </authorList>
    </citation>
    <scope>NUCLEOTIDE SEQUENCE [LARGE SCALE GENOMIC DNA]</scope>
    <source>
        <strain evidence="4 5">DSM 22899</strain>
    </source>
</reference>
<keyword evidence="2" id="KW-0732">Signal</keyword>